<dbReference type="EMBL" id="JANQDX010000009">
    <property type="protein sequence ID" value="KAL0918478.1"/>
    <property type="molecule type" value="Genomic_DNA"/>
</dbReference>
<comment type="caution">
    <text evidence="2">The sequence shown here is derived from an EMBL/GenBank/DDBJ whole genome shotgun (WGS) entry which is preliminary data.</text>
</comment>
<gene>
    <name evidence="2" type="ORF">M5K25_010487</name>
</gene>
<evidence type="ECO:0000313" key="2">
    <source>
        <dbReference type="EMBL" id="KAL0918478.1"/>
    </source>
</evidence>
<name>A0ABD0V7P4_DENTH</name>
<dbReference type="Proteomes" id="UP001552299">
    <property type="component" value="Unassembled WGS sequence"/>
</dbReference>
<feature type="transmembrane region" description="Helical" evidence="1">
    <location>
        <begin position="79"/>
        <end position="98"/>
    </location>
</feature>
<evidence type="ECO:0000256" key="1">
    <source>
        <dbReference type="SAM" id="Phobius"/>
    </source>
</evidence>
<sequence>MGDPDVDHGFVFDDQGRTDIFASPFFDVNFGNDETADDYVDRILYQLTLSLEEHIPPGRWYIDNNPSSSPNSTTFSATTTLRAACLLMASLCLFATFFR</sequence>
<keyword evidence="1" id="KW-0472">Membrane</keyword>
<keyword evidence="3" id="KW-1185">Reference proteome</keyword>
<organism evidence="2 3">
    <name type="scientific">Dendrobium thyrsiflorum</name>
    <name type="common">Pinecone-like raceme dendrobium</name>
    <name type="synonym">Orchid</name>
    <dbReference type="NCBI Taxonomy" id="117978"/>
    <lineage>
        <taxon>Eukaryota</taxon>
        <taxon>Viridiplantae</taxon>
        <taxon>Streptophyta</taxon>
        <taxon>Embryophyta</taxon>
        <taxon>Tracheophyta</taxon>
        <taxon>Spermatophyta</taxon>
        <taxon>Magnoliopsida</taxon>
        <taxon>Liliopsida</taxon>
        <taxon>Asparagales</taxon>
        <taxon>Orchidaceae</taxon>
        <taxon>Epidendroideae</taxon>
        <taxon>Malaxideae</taxon>
        <taxon>Dendrobiinae</taxon>
        <taxon>Dendrobium</taxon>
    </lineage>
</organism>
<keyword evidence="1" id="KW-1133">Transmembrane helix</keyword>
<protein>
    <submittedName>
        <fullName evidence="2">Uncharacterized protein</fullName>
    </submittedName>
</protein>
<accession>A0ABD0V7P4</accession>
<keyword evidence="1" id="KW-0812">Transmembrane</keyword>
<proteinExistence type="predicted"/>
<evidence type="ECO:0000313" key="3">
    <source>
        <dbReference type="Proteomes" id="UP001552299"/>
    </source>
</evidence>
<reference evidence="2 3" key="1">
    <citation type="journal article" date="2024" name="Plant Biotechnol. J.">
        <title>Dendrobium thyrsiflorum genome and its molecular insights into genes involved in important horticultural traits.</title>
        <authorList>
            <person name="Chen B."/>
            <person name="Wang J.Y."/>
            <person name="Zheng P.J."/>
            <person name="Li K.L."/>
            <person name="Liang Y.M."/>
            <person name="Chen X.F."/>
            <person name="Zhang C."/>
            <person name="Zhao X."/>
            <person name="He X."/>
            <person name="Zhang G.Q."/>
            <person name="Liu Z.J."/>
            <person name="Xu Q."/>
        </authorList>
    </citation>
    <scope>NUCLEOTIDE SEQUENCE [LARGE SCALE GENOMIC DNA]</scope>
    <source>
        <strain evidence="2">GZMU011</strain>
    </source>
</reference>
<dbReference type="AlphaFoldDB" id="A0ABD0V7P4"/>